<dbReference type="Pfam" id="PF01593">
    <property type="entry name" value="Amino_oxidase"/>
    <property type="match status" value="1"/>
</dbReference>
<protein>
    <recommendedName>
        <fullName evidence="3">Pyridine nucleotide-disulfide oxidoreductase domain-containing protein 2</fullName>
    </recommendedName>
</protein>
<reference evidence="6 7" key="1">
    <citation type="journal article" date="2019" name="Nat. Microbiol.">
        <title>Mediterranean grassland soil C-N compound turnover is dependent on rainfall and depth, and is mediated by genomically divergent microorganisms.</title>
        <authorList>
            <person name="Diamond S."/>
            <person name="Andeer P.F."/>
            <person name="Li Z."/>
            <person name="Crits-Christoph A."/>
            <person name="Burstein D."/>
            <person name="Anantharaman K."/>
            <person name="Lane K.R."/>
            <person name="Thomas B.C."/>
            <person name="Pan C."/>
            <person name="Northen T.R."/>
            <person name="Banfield J.F."/>
        </authorList>
    </citation>
    <scope>NUCLEOTIDE SEQUENCE [LARGE SCALE GENOMIC DNA]</scope>
    <source>
        <strain evidence="6">WS_9</strain>
    </source>
</reference>
<evidence type="ECO:0000256" key="2">
    <source>
        <dbReference type="ARBA" id="ARBA00038825"/>
    </source>
</evidence>
<dbReference type="AlphaFoldDB" id="A0A538TMS6"/>
<dbReference type="PANTHER" id="PTHR10668">
    <property type="entry name" value="PHYTOENE DEHYDROGENASE"/>
    <property type="match status" value="1"/>
</dbReference>
<organism evidence="6 7">
    <name type="scientific">Eiseniibacteriota bacterium</name>
    <dbReference type="NCBI Taxonomy" id="2212470"/>
    <lineage>
        <taxon>Bacteria</taxon>
        <taxon>Candidatus Eiseniibacteriota</taxon>
    </lineage>
</organism>
<accession>A0A538TMS6</accession>
<dbReference type="GO" id="GO:0016491">
    <property type="term" value="F:oxidoreductase activity"/>
    <property type="evidence" value="ECO:0007669"/>
    <property type="project" value="InterPro"/>
</dbReference>
<comment type="function">
    <text evidence="1">Probable oxidoreductase that may play a role as regulator of mitochondrial function.</text>
</comment>
<proteinExistence type="predicted"/>
<evidence type="ECO:0000313" key="6">
    <source>
        <dbReference type="EMBL" id="TMQ64930.1"/>
    </source>
</evidence>
<dbReference type="InterPro" id="IPR002937">
    <property type="entry name" value="Amino_oxidase"/>
</dbReference>
<dbReference type="InterPro" id="IPR036188">
    <property type="entry name" value="FAD/NAD-bd_sf"/>
</dbReference>
<feature type="domain" description="Amine oxidase" evidence="5">
    <location>
        <begin position="45"/>
        <end position="532"/>
    </location>
</feature>
<dbReference type="PANTHER" id="PTHR10668:SF103">
    <property type="entry name" value="PYRIDINE NUCLEOTIDE-DISULFIDE OXIDOREDUCTASE DOMAIN-CONTAINING PROTEIN 2"/>
    <property type="match status" value="1"/>
</dbReference>
<evidence type="ECO:0000256" key="4">
    <source>
        <dbReference type="SAM" id="MobiDB-lite"/>
    </source>
</evidence>
<evidence type="ECO:0000313" key="7">
    <source>
        <dbReference type="Proteomes" id="UP000317691"/>
    </source>
</evidence>
<evidence type="ECO:0000256" key="3">
    <source>
        <dbReference type="ARBA" id="ARBA00040298"/>
    </source>
</evidence>
<dbReference type="Gene3D" id="3.50.50.60">
    <property type="entry name" value="FAD/NAD(P)-binding domain"/>
    <property type="match status" value="2"/>
</dbReference>
<comment type="subunit">
    <text evidence="2">Interacts with COX5B; this interaction may contribute to localize PYROXD2 to the inner face of the inner mitochondrial membrane.</text>
</comment>
<feature type="compositionally biased region" description="Basic and acidic residues" evidence="4">
    <location>
        <begin position="8"/>
        <end position="25"/>
    </location>
</feature>
<sequence>MRGGNPPRRGDHGRIGKARGPRDLEEPAMTAQRYDAIVIGAGANGLTAAATLGDAGLRVLLLEGGEAAGGQGAVVEFAPGFRAAPLGSDPGWLPPTVAKALRLSAIERAASDAPLSVAVEPGKFLTLSRDVSRAAEAIRAHSPGDAAKWPAFTTRIRKLAGFLEVLYQTPAPDIDARALGDLLPLLGVGRKFRALGRVDMIEFLRTLPMSVWELLDDWFESAPLKAAVAAGGIQDFQQGPRSGGTGFVLLHYLVGAPAGLVRGRVPWRAGPAAFTEAAEQAARRAGVTVRTGAPVARVQVKDDAVAGVVLEGGEVIDSRYVLSTADPARTFLDWVDPVWLDPEFIHAVRNIRFRGCTAVVLYALGALPRVPGLAAEALAGIVTLTPHVESLERAADAAKYGAVSEKPHVEVTVPTLLWPDLAPQGKHVLAARVQYAPYRLAGAASWDASRRDALADSITAAIEAVAPGFASSVLHRTAWSPLDLERQFGLREGAATHGELGLDQILFMRPVAGWGQHATPIARLYLGGAGTHPGPGVLGGPGWLAARRLLADRRKGNGAS</sequence>
<comment type="caution">
    <text evidence="6">The sequence shown here is derived from an EMBL/GenBank/DDBJ whole genome shotgun (WGS) entry which is preliminary data.</text>
</comment>
<name>A0A538TMS6_UNCEI</name>
<evidence type="ECO:0000256" key="1">
    <source>
        <dbReference type="ARBA" id="ARBA00037217"/>
    </source>
</evidence>
<evidence type="ECO:0000259" key="5">
    <source>
        <dbReference type="Pfam" id="PF01593"/>
    </source>
</evidence>
<dbReference type="SUPFAM" id="SSF51905">
    <property type="entry name" value="FAD/NAD(P)-binding domain"/>
    <property type="match status" value="1"/>
</dbReference>
<dbReference type="EMBL" id="VBOZ01000016">
    <property type="protein sequence ID" value="TMQ64930.1"/>
    <property type="molecule type" value="Genomic_DNA"/>
</dbReference>
<gene>
    <name evidence="6" type="ORF">E6K79_06185</name>
</gene>
<feature type="region of interest" description="Disordered" evidence="4">
    <location>
        <begin position="1"/>
        <end position="26"/>
    </location>
</feature>
<dbReference type="Proteomes" id="UP000317691">
    <property type="component" value="Unassembled WGS sequence"/>
</dbReference>